<gene>
    <name evidence="3" type="ORF">PAECIP111893_00649</name>
</gene>
<organism evidence="3 4">
    <name type="scientific">Paenibacillus plantiphilus</name>
    <dbReference type="NCBI Taxonomy" id="2905650"/>
    <lineage>
        <taxon>Bacteria</taxon>
        <taxon>Bacillati</taxon>
        <taxon>Bacillota</taxon>
        <taxon>Bacilli</taxon>
        <taxon>Bacillales</taxon>
        <taxon>Paenibacillaceae</taxon>
        <taxon>Paenibacillus</taxon>
    </lineage>
</organism>
<dbReference type="PROSITE" id="PS50943">
    <property type="entry name" value="HTH_CROC1"/>
    <property type="match status" value="1"/>
</dbReference>
<dbReference type="PANTHER" id="PTHR46558">
    <property type="entry name" value="TRACRIPTIONAL REGULATORY PROTEIN-RELATED-RELATED"/>
    <property type="match status" value="1"/>
</dbReference>
<dbReference type="InterPro" id="IPR001387">
    <property type="entry name" value="Cro/C1-type_HTH"/>
</dbReference>
<name>A0ABN8G472_9BACL</name>
<evidence type="ECO:0000313" key="3">
    <source>
        <dbReference type="EMBL" id="CAH1195245.1"/>
    </source>
</evidence>
<dbReference type="Proteomes" id="UP000838686">
    <property type="component" value="Unassembled WGS sequence"/>
</dbReference>
<evidence type="ECO:0000256" key="1">
    <source>
        <dbReference type="ARBA" id="ARBA00023125"/>
    </source>
</evidence>
<dbReference type="CDD" id="cd00093">
    <property type="entry name" value="HTH_XRE"/>
    <property type="match status" value="1"/>
</dbReference>
<dbReference type="InterPro" id="IPR010982">
    <property type="entry name" value="Lambda_DNA-bd_dom_sf"/>
</dbReference>
<accession>A0ABN8G472</accession>
<proteinExistence type="predicted"/>
<dbReference type="Pfam" id="PF01381">
    <property type="entry name" value="HTH_3"/>
    <property type="match status" value="1"/>
</dbReference>
<dbReference type="SUPFAM" id="SSF47413">
    <property type="entry name" value="lambda repressor-like DNA-binding domains"/>
    <property type="match status" value="1"/>
</dbReference>
<dbReference type="PANTHER" id="PTHR46558:SF11">
    <property type="entry name" value="HTH-TYPE TRANSCRIPTIONAL REGULATOR XRE"/>
    <property type="match status" value="1"/>
</dbReference>
<feature type="domain" description="HTH cro/C1-type" evidence="2">
    <location>
        <begin position="19"/>
        <end position="73"/>
    </location>
</feature>
<evidence type="ECO:0000313" key="4">
    <source>
        <dbReference type="Proteomes" id="UP000838686"/>
    </source>
</evidence>
<sequence>MQKPYIIEWFWVMEMYKKVRDLREDKDMTQQQMADFLNVTQATYSRYESGELDIPTQILIKLSRFHKVSVDYLLGLDDNGKL</sequence>
<dbReference type="EMBL" id="CAKMMF010000003">
    <property type="protein sequence ID" value="CAH1195245.1"/>
    <property type="molecule type" value="Genomic_DNA"/>
</dbReference>
<dbReference type="Gene3D" id="1.10.260.40">
    <property type="entry name" value="lambda repressor-like DNA-binding domains"/>
    <property type="match status" value="1"/>
</dbReference>
<comment type="caution">
    <text evidence="3">The sequence shown here is derived from an EMBL/GenBank/DDBJ whole genome shotgun (WGS) entry which is preliminary data.</text>
</comment>
<protein>
    <recommendedName>
        <fullName evidence="2">HTH cro/C1-type domain-containing protein</fullName>
    </recommendedName>
</protein>
<keyword evidence="1" id="KW-0238">DNA-binding</keyword>
<dbReference type="SMART" id="SM00530">
    <property type="entry name" value="HTH_XRE"/>
    <property type="match status" value="1"/>
</dbReference>
<reference evidence="3" key="1">
    <citation type="submission" date="2022-01" db="EMBL/GenBank/DDBJ databases">
        <authorList>
            <person name="Criscuolo A."/>
        </authorList>
    </citation>
    <scope>NUCLEOTIDE SEQUENCE</scope>
    <source>
        <strain evidence="3">CIP111893</strain>
    </source>
</reference>
<evidence type="ECO:0000259" key="2">
    <source>
        <dbReference type="PROSITE" id="PS50943"/>
    </source>
</evidence>
<keyword evidence="4" id="KW-1185">Reference proteome</keyword>